<name>A0ABS4IS53_9BACL</name>
<proteinExistence type="inferred from homology"/>
<dbReference type="InterPro" id="IPR000515">
    <property type="entry name" value="MetI-like"/>
</dbReference>
<keyword evidence="4 7" id="KW-0812">Transmembrane</keyword>
<feature type="transmembrane region" description="Helical" evidence="7">
    <location>
        <begin position="259"/>
        <end position="279"/>
    </location>
</feature>
<keyword evidence="2 7" id="KW-0813">Transport</keyword>
<comment type="caution">
    <text evidence="9">The sequence shown here is derived from an EMBL/GenBank/DDBJ whole genome shotgun (WGS) entry which is preliminary data.</text>
</comment>
<feature type="transmembrane region" description="Helical" evidence="7">
    <location>
        <begin position="108"/>
        <end position="130"/>
    </location>
</feature>
<dbReference type="PANTHER" id="PTHR43744:SF9">
    <property type="entry name" value="POLYGALACTURONAN_RHAMNOGALACTURONAN TRANSPORT SYSTEM PERMEASE PROTEIN YTCP"/>
    <property type="match status" value="1"/>
</dbReference>
<keyword evidence="5 7" id="KW-1133">Transmembrane helix</keyword>
<dbReference type="Gene3D" id="1.10.3720.10">
    <property type="entry name" value="MetI-like"/>
    <property type="match status" value="1"/>
</dbReference>
<evidence type="ECO:0000256" key="1">
    <source>
        <dbReference type="ARBA" id="ARBA00004651"/>
    </source>
</evidence>
<evidence type="ECO:0000259" key="8">
    <source>
        <dbReference type="PROSITE" id="PS50928"/>
    </source>
</evidence>
<dbReference type="Proteomes" id="UP001519287">
    <property type="component" value="Unassembled WGS sequence"/>
</dbReference>
<feature type="transmembrane region" description="Helical" evidence="7">
    <location>
        <begin position="12"/>
        <end position="30"/>
    </location>
</feature>
<evidence type="ECO:0000256" key="2">
    <source>
        <dbReference type="ARBA" id="ARBA00022448"/>
    </source>
</evidence>
<sequence>MSRKYKLGVFDLFTYGLLAVFCFSILLPFWDMLLLSVSDPKKTASLTLRLWPQTLSFDAYEFAFSNNRIPMAYLVTFYRAICGTALTVFLVTIAAYPLSKRDLPFRNYWTSFFLIPMFFGGGMIPTYLIIRKLGLIDNLLVYILPGAVGVFYVLLVRNFLMSMEKEIEDAAFIDGAGYIRILFYITMPLSKPILATIALLSIVGHWNAWFDALIYIRSDNNLTLQAILQQLLSQASSTIPTDTLNFNTMHPDKYVTGKSFQAALTMITIGPIVLVYPFFQKYFVKGIMIGSLKG</sequence>
<dbReference type="CDD" id="cd06261">
    <property type="entry name" value="TM_PBP2"/>
    <property type="match status" value="1"/>
</dbReference>
<feature type="transmembrane region" description="Helical" evidence="7">
    <location>
        <begin position="181"/>
        <end position="203"/>
    </location>
</feature>
<feature type="transmembrane region" description="Helical" evidence="7">
    <location>
        <begin position="77"/>
        <end position="96"/>
    </location>
</feature>
<dbReference type="RefSeq" id="WP_209971190.1">
    <property type="nucleotide sequence ID" value="NZ_JAGGLB010000005.1"/>
</dbReference>
<evidence type="ECO:0000256" key="3">
    <source>
        <dbReference type="ARBA" id="ARBA00022475"/>
    </source>
</evidence>
<evidence type="ECO:0000256" key="4">
    <source>
        <dbReference type="ARBA" id="ARBA00022692"/>
    </source>
</evidence>
<feature type="domain" description="ABC transmembrane type-1" evidence="8">
    <location>
        <begin position="73"/>
        <end position="279"/>
    </location>
</feature>
<evidence type="ECO:0000313" key="10">
    <source>
        <dbReference type="Proteomes" id="UP001519287"/>
    </source>
</evidence>
<dbReference type="EMBL" id="JAGGLB010000005">
    <property type="protein sequence ID" value="MBP1990405.1"/>
    <property type="molecule type" value="Genomic_DNA"/>
</dbReference>
<evidence type="ECO:0000256" key="7">
    <source>
        <dbReference type="RuleBase" id="RU363032"/>
    </source>
</evidence>
<comment type="similarity">
    <text evidence="7">Belongs to the binding-protein-dependent transport system permease family.</text>
</comment>
<feature type="transmembrane region" description="Helical" evidence="7">
    <location>
        <begin position="142"/>
        <end position="160"/>
    </location>
</feature>
<keyword evidence="3" id="KW-1003">Cell membrane</keyword>
<dbReference type="PANTHER" id="PTHR43744">
    <property type="entry name" value="ABC TRANSPORTER PERMEASE PROTEIN MG189-RELATED-RELATED"/>
    <property type="match status" value="1"/>
</dbReference>
<evidence type="ECO:0000256" key="6">
    <source>
        <dbReference type="ARBA" id="ARBA00023136"/>
    </source>
</evidence>
<accession>A0ABS4IS53</accession>
<reference evidence="9 10" key="1">
    <citation type="submission" date="2021-03" db="EMBL/GenBank/DDBJ databases">
        <title>Genomic Encyclopedia of Type Strains, Phase IV (KMG-IV): sequencing the most valuable type-strain genomes for metagenomic binning, comparative biology and taxonomic classification.</title>
        <authorList>
            <person name="Goeker M."/>
        </authorList>
    </citation>
    <scope>NUCLEOTIDE SEQUENCE [LARGE SCALE GENOMIC DNA]</scope>
    <source>
        <strain evidence="9 10">DSM 26048</strain>
    </source>
</reference>
<organism evidence="9 10">
    <name type="scientific">Paenibacillus eucommiae</name>
    <dbReference type="NCBI Taxonomy" id="1355755"/>
    <lineage>
        <taxon>Bacteria</taxon>
        <taxon>Bacillati</taxon>
        <taxon>Bacillota</taxon>
        <taxon>Bacilli</taxon>
        <taxon>Bacillales</taxon>
        <taxon>Paenibacillaceae</taxon>
        <taxon>Paenibacillus</taxon>
    </lineage>
</organism>
<dbReference type="SUPFAM" id="SSF161098">
    <property type="entry name" value="MetI-like"/>
    <property type="match status" value="1"/>
</dbReference>
<evidence type="ECO:0000256" key="5">
    <source>
        <dbReference type="ARBA" id="ARBA00022989"/>
    </source>
</evidence>
<protein>
    <submittedName>
        <fullName evidence="9">Aldouronate transport system permease protein</fullName>
    </submittedName>
</protein>
<dbReference type="InterPro" id="IPR035906">
    <property type="entry name" value="MetI-like_sf"/>
</dbReference>
<keyword evidence="10" id="KW-1185">Reference proteome</keyword>
<evidence type="ECO:0000313" key="9">
    <source>
        <dbReference type="EMBL" id="MBP1990405.1"/>
    </source>
</evidence>
<keyword evidence="6 7" id="KW-0472">Membrane</keyword>
<dbReference type="Pfam" id="PF00528">
    <property type="entry name" value="BPD_transp_1"/>
    <property type="match status" value="1"/>
</dbReference>
<gene>
    <name evidence="9" type="ORF">J2Z66_002011</name>
</gene>
<dbReference type="PROSITE" id="PS50928">
    <property type="entry name" value="ABC_TM1"/>
    <property type="match status" value="1"/>
</dbReference>
<comment type="subcellular location">
    <subcellularLocation>
        <location evidence="1 7">Cell membrane</location>
        <topology evidence="1 7">Multi-pass membrane protein</topology>
    </subcellularLocation>
</comment>